<feature type="domain" description="Amino acid permease/ SLC12A" evidence="8">
    <location>
        <begin position="45"/>
        <end position="499"/>
    </location>
</feature>
<reference evidence="9" key="1">
    <citation type="submission" date="2016-12" db="EMBL/GenBank/DDBJ databases">
        <title>The genomes of Aspergillus section Nigri reveals drivers in fungal speciation.</title>
        <authorList>
            <consortium name="DOE Joint Genome Institute"/>
            <person name="Vesth T.C."/>
            <person name="Nybo J."/>
            <person name="Theobald S."/>
            <person name="Brandl J."/>
            <person name="Frisvad J.C."/>
            <person name="Nielsen K.F."/>
            <person name="Lyhne E.K."/>
            <person name="Kogle M.E."/>
            <person name="Kuo A."/>
            <person name="Riley R."/>
            <person name="Clum A."/>
            <person name="Nolan M."/>
            <person name="Lipzen A."/>
            <person name="Salamov A."/>
            <person name="Henrissat B."/>
            <person name="Wiebenga A."/>
            <person name="De Vries R.P."/>
            <person name="Grigoriev I.V."/>
            <person name="Mortensen U.H."/>
            <person name="Andersen M.R."/>
            <person name="Baker S.E."/>
        </authorList>
    </citation>
    <scope>NUCLEOTIDE SEQUENCE [LARGE SCALE GENOMIC DNA]</scope>
    <source>
        <strain evidence="9">CBS 115656</strain>
    </source>
</reference>
<keyword evidence="4" id="KW-0029">Amino-acid transport</keyword>
<dbReference type="Pfam" id="PF00324">
    <property type="entry name" value="AA_permease"/>
    <property type="match status" value="1"/>
</dbReference>
<protein>
    <recommendedName>
        <fullName evidence="8">Amino acid permease/ SLC12A domain-containing protein</fullName>
    </recommendedName>
</protein>
<dbReference type="OrthoDB" id="3900342at2759"/>
<dbReference type="AlphaFoldDB" id="A0A318Z198"/>
<feature type="transmembrane region" description="Helical" evidence="7">
    <location>
        <begin position="184"/>
        <end position="205"/>
    </location>
</feature>
<dbReference type="PIRSF" id="PIRSF006060">
    <property type="entry name" value="AA_transporter"/>
    <property type="match status" value="1"/>
</dbReference>
<dbReference type="FunFam" id="1.20.1740.10:FF:000006">
    <property type="entry name" value="General amino acid permease"/>
    <property type="match status" value="1"/>
</dbReference>
<keyword evidence="2" id="KW-0813">Transport</keyword>
<feature type="transmembrane region" description="Helical" evidence="7">
    <location>
        <begin position="155"/>
        <end position="172"/>
    </location>
</feature>
<keyword evidence="3 7" id="KW-0812">Transmembrane</keyword>
<evidence type="ECO:0000256" key="6">
    <source>
        <dbReference type="ARBA" id="ARBA00023136"/>
    </source>
</evidence>
<feature type="transmembrane region" description="Helical" evidence="7">
    <location>
        <begin position="278"/>
        <end position="296"/>
    </location>
</feature>
<name>A0A318Z198_ASPNB</name>
<evidence type="ECO:0000256" key="1">
    <source>
        <dbReference type="ARBA" id="ARBA00004141"/>
    </source>
</evidence>
<accession>A0A318Z198</accession>
<keyword evidence="5 7" id="KW-1133">Transmembrane helix</keyword>
<feature type="transmembrane region" description="Helical" evidence="7">
    <location>
        <begin position="330"/>
        <end position="349"/>
    </location>
</feature>
<evidence type="ECO:0000313" key="10">
    <source>
        <dbReference type="Proteomes" id="UP000247647"/>
    </source>
</evidence>
<evidence type="ECO:0000256" key="7">
    <source>
        <dbReference type="SAM" id="Phobius"/>
    </source>
</evidence>
<evidence type="ECO:0000256" key="5">
    <source>
        <dbReference type="ARBA" id="ARBA00022989"/>
    </source>
</evidence>
<evidence type="ECO:0000256" key="3">
    <source>
        <dbReference type="ARBA" id="ARBA00022692"/>
    </source>
</evidence>
<feature type="transmembrane region" description="Helical" evidence="7">
    <location>
        <begin position="448"/>
        <end position="470"/>
    </location>
</feature>
<dbReference type="EMBL" id="KZ821461">
    <property type="protein sequence ID" value="PYH33938.1"/>
    <property type="molecule type" value="Genomic_DNA"/>
</dbReference>
<feature type="transmembrane region" description="Helical" evidence="7">
    <location>
        <begin position="76"/>
        <end position="93"/>
    </location>
</feature>
<proteinExistence type="predicted"/>
<dbReference type="PANTHER" id="PTHR43341">
    <property type="entry name" value="AMINO ACID PERMEASE"/>
    <property type="match status" value="1"/>
</dbReference>
<feature type="transmembrane region" description="Helical" evidence="7">
    <location>
        <begin position="114"/>
        <end position="135"/>
    </location>
</feature>
<feature type="transmembrane region" description="Helical" evidence="7">
    <location>
        <begin position="404"/>
        <end position="427"/>
    </location>
</feature>
<dbReference type="Gene3D" id="1.20.1740.10">
    <property type="entry name" value="Amino acid/polyamine transporter I"/>
    <property type="match status" value="1"/>
</dbReference>
<dbReference type="GO" id="GO:0016020">
    <property type="term" value="C:membrane"/>
    <property type="evidence" value="ECO:0007669"/>
    <property type="project" value="UniProtKB-SubCell"/>
</dbReference>
<dbReference type="GeneID" id="37131403"/>
<feature type="transmembrane region" description="Helical" evidence="7">
    <location>
        <begin position="48"/>
        <end position="70"/>
    </location>
</feature>
<dbReference type="InterPro" id="IPR050524">
    <property type="entry name" value="APC_YAT"/>
</dbReference>
<feature type="transmembrane region" description="Helical" evidence="7">
    <location>
        <begin position="375"/>
        <end position="392"/>
    </location>
</feature>
<keyword evidence="10" id="KW-1185">Reference proteome</keyword>
<dbReference type="PANTHER" id="PTHR43341:SF38">
    <property type="entry name" value="PROLINE TRANSPORTER (EUROFUNG)"/>
    <property type="match status" value="1"/>
</dbReference>
<sequence length="543" mass="59647">MPSIMTKSPDEKSLEVLDRTASYAEGQILPHDAAPVTQRGIKSRHAQMMAIGGTIGTGLFVGVGEVLALAGPANILLAYITICIIVYAIITATNEINTYLPFSGCSMAAYGTRFVSPSLGFAMGLLYWYSFGILVAYETTAAALVIDYWSNPVPLAVWITLMLIVVLALNFFPVKVYGETEFWFASLKVFLIIGLLILSFVLFLGGGPDHTRLGFHYWKTPGAFNTYLVSGSTGRFCAFLYTLCYSVFSFNFAPELLVVAAGEMQNPRKNLPRAAKQYFYRLIIFYILGVLAIGVICPSNASGLTKGTSVAASPWVIAIKRAGIHGLDSVVNAVIITSAWSSANSYLYMSSRTLYSLAKAGSAPKIFTRCTRHGVPYYAVLCSSLFSLLAYMDCSSGASTAFNWFVNITNTAGFTSWTCCGIIFLRFRAACNAQGLKDLPYRSRLQPWMGIIATMACPILLLCNGFEVFFHGHWSVSSFLTSYVGLFVFVGVYAGHRVMRWKDGWWIPAEQVDLVSGLEEVEALGVDDGDEVEKRGFWRKLWE</sequence>
<keyword evidence="6 7" id="KW-0472">Membrane</keyword>
<feature type="transmembrane region" description="Helical" evidence="7">
    <location>
        <begin position="476"/>
        <end position="495"/>
    </location>
</feature>
<evidence type="ECO:0000259" key="8">
    <source>
        <dbReference type="Pfam" id="PF00324"/>
    </source>
</evidence>
<feature type="transmembrane region" description="Helical" evidence="7">
    <location>
        <begin position="238"/>
        <end position="258"/>
    </location>
</feature>
<gene>
    <name evidence="9" type="ORF">BO87DRAFT_459269</name>
</gene>
<evidence type="ECO:0000256" key="2">
    <source>
        <dbReference type="ARBA" id="ARBA00022448"/>
    </source>
</evidence>
<dbReference type="Proteomes" id="UP000247647">
    <property type="component" value="Unassembled WGS sequence"/>
</dbReference>
<evidence type="ECO:0000313" key="9">
    <source>
        <dbReference type="EMBL" id="PYH33938.1"/>
    </source>
</evidence>
<dbReference type="InterPro" id="IPR004841">
    <property type="entry name" value="AA-permease/SLC12A_dom"/>
</dbReference>
<dbReference type="RefSeq" id="XP_025479416.1">
    <property type="nucleotide sequence ID" value="XM_025628947.1"/>
</dbReference>
<dbReference type="GO" id="GO:0015171">
    <property type="term" value="F:amino acid transmembrane transporter activity"/>
    <property type="evidence" value="ECO:0007669"/>
    <property type="project" value="TreeGrafter"/>
</dbReference>
<organism evidence="9 10">
    <name type="scientific">Aspergillus neoniger (strain CBS 115656)</name>
    <dbReference type="NCBI Taxonomy" id="1448310"/>
    <lineage>
        <taxon>Eukaryota</taxon>
        <taxon>Fungi</taxon>
        <taxon>Dikarya</taxon>
        <taxon>Ascomycota</taxon>
        <taxon>Pezizomycotina</taxon>
        <taxon>Eurotiomycetes</taxon>
        <taxon>Eurotiomycetidae</taxon>
        <taxon>Eurotiales</taxon>
        <taxon>Aspergillaceae</taxon>
        <taxon>Aspergillus</taxon>
        <taxon>Aspergillus subgen. Circumdati</taxon>
    </lineage>
</organism>
<comment type="subcellular location">
    <subcellularLocation>
        <location evidence="1">Membrane</location>
        <topology evidence="1">Multi-pass membrane protein</topology>
    </subcellularLocation>
</comment>
<evidence type="ECO:0000256" key="4">
    <source>
        <dbReference type="ARBA" id="ARBA00022970"/>
    </source>
</evidence>